<feature type="region of interest" description="Disordered" evidence="18">
    <location>
        <begin position="1166"/>
        <end position="1190"/>
    </location>
</feature>
<evidence type="ECO:0000256" key="13">
    <source>
        <dbReference type="ARBA" id="ARBA00047899"/>
    </source>
</evidence>
<evidence type="ECO:0000256" key="18">
    <source>
        <dbReference type="SAM" id="MobiDB-lite"/>
    </source>
</evidence>
<dbReference type="GO" id="GO:0004674">
    <property type="term" value="F:protein serine/threonine kinase activity"/>
    <property type="evidence" value="ECO:0007669"/>
    <property type="project" value="UniProtKB-KW"/>
</dbReference>
<dbReference type="InterPro" id="IPR003598">
    <property type="entry name" value="Ig_sub2"/>
</dbReference>
<feature type="compositionally biased region" description="Polar residues" evidence="18">
    <location>
        <begin position="2028"/>
        <end position="2037"/>
    </location>
</feature>
<evidence type="ECO:0000256" key="12">
    <source>
        <dbReference type="ARBA" id="ARBA00023319"/>
    </source>
</evidence>
<evidence type="ECO:0000256" key="10">
    <source>
        <dbReference type="ARBA" id="ARBA00023136"/>
    </source>
</evidence>
<dbReference type="InterPro" id="IPR013783">
    <property type="entry name" value="Ig-like_fold"/>
</dbReference>
<proteinExistence type="inferred from homology"/>
<dbReference type="PROSITE" id="PS50835">
    <property type="entry name" value="IG_LIKE"/>
    <property type="match status" value="2"/>
</dbReference>
<feature type="domain" description="Ig-like" evidence="19">
    <location>
        <begin position="13"/>
        <end position="104"/>
    </location>
</feature>
<accession>H9GFW6</accession>
<dbReference type="Ensembl" id="ENSACAT00000010014.4">
    <property type="protein sequence ID" value="ENSACAP00000009814.4"/>
    <property type="gene ID" value="ENSACAG00000010018.4"/>
</dbReference>
<dbReference type="SMART" id="SM00408">
    <property type="entry name" value="IGc2"/>
    <property type="match status" value="2"/>
</dbReference>
<dbReference type="InterPro" id="IPR036179">
    <property type="entry name" value="Ig-like_dom_sf"/>
</dbReference>
<dbReference type="eggNOG" id="ENOG502QPP5">
    <property type="taxonomic scope" value="Eukaryota"/>
</dbReference>
<dbReference type="PANTHER" id="PTHR47091:SF2">
    <property type="entry name" value="ALPHA-PROTEIN KINASE 2"/>
    <property type="match status" value="1"/>
</dbReference>
<dbReference type="Proteomes" id="UP000001646">
    <property type="component" value="Unplaced"/>
</dbReference>
<dbReference type="InterPro" id="IPR004166">
    <property type="entry name" value="a-kinase_dom"/>
</dbReference>
<evidence type="ECO:0000256" key="14">
    <source>
        <dbReference type="ARBA" id="ARBA00048679"/>
    </source>
</evidence>
<feature type="region of interest" description="Disordered" evidence="18">
    <location>
        <begin position="503"/>
        <end position="538"/>
    </location>
</feature>
<evidence type="ECO:0000256" key="2">
    <source>
        <dbReference type="ARBA" id="ARBA00006692"/>
    </source>
</evidence>
<dbReference type="SMART" id="SM00811">
    <property type="entry name" value="Alpha_kinase"/>
    <property type="match status" value="1"/>
</dbReference>
<feature type="domain" description="Ig-like" evidence="19">
    <location>
        <begin position="1664"/>
        <end position="1752"/>
    </location>
</feature>
<comment type="similarity">
    <text evidence="2">Belongs to the protein kinase superfamily. CAMK Ser/Thr protein kinase family.</text>
</comment>
<comment type="catalytic activity">
    <reaction evidence="13">
        <text>L-threonyl-[protein] + ATP = O-phospho-L-threonyl-[protein] + ADP + H(+)</text>
        <dbReference type="Rhea" id="RHEA:46608"/>
        <dbReference type="Rhea" id="RHEA-COMP:11060"/>
        <dbReference type="Rhea" id="RHEA-COMP:11605"/>
        <dbReference type="ChEBI" id="CHEBI:15378"/>
        <dbReference type="ChEBI" id="CHEBI:30013"/>
        <dbReference type="ChEBI" id="CHEBI:30616"/>
        <dbReference type="ChEBI" id="CHEBI:61977"/>
        <dbReference type="ChEBI" id="CHEBI:456216"/>
        <dbReference type="EC" id="2.7.11.1"/>
    </reaction>
</comment>
<protein>
    <recommendedName>
        <fullName evidence="16">Alpha-protein kinase 2</fullName>
        <ecNumber evidence="4">2.7.11.1</ecNumber>
    </recommendedName>
    <alternativeName>
        <fullName evidence="17">Heart alpha-protein kinase</fullName>
    </alternativeName>
</protein>
<dbReference type="CTD" id="115701"/>
<keyword evidence="9" id="KW-0418">Kinase</keyword>
<evidence type="ECO:0000256" key="6">
    <source>
        <dbReference type="ARBA" id="ARBA00022527"/>
    </source>
</evidence>
<feature type="region of interest" description="Disordered" evidence="18">
    <location>
        <begin position="1516"/>
        <end position="1560"/>
    </location>
</feature>
<feature type="region of interest" description="Disordered" evidence="18">
    <location>
        <begin position="966"/>
        <end position="992"/>
    </location>
</feature>
<keyword evidence="7" id="KW-0808">Transferase</keyword>
<evidence type="ECO:0000256" key="16">
    <source>
        <dbReference type="ARBA" id="ARBA00073273"/>
    </source>
</evidence>
<dbReference type="GeneTree" id="ENSGT00940000160524"/>
<evidence type="ECO:0000259" key="19">
    <source>
        <dbReference type="PROSITE" id="PS50835"/>
    </source>
</evidence>
<feature type="region of interest" description="Disordered" evidence="18">
    <location>
        <begin position="2014"/>
        <end position="2049"/>
    </location>
</feature>
<reference evidence="21" key="1">
    <citation type="submission" date="2009-12" db="EMBL/GenBank/DDBJ databases">
        <title>The Genome Sequence of Anolis carolinensis (Green Anole Lizard).</title>
        <authorList>
            <consortium name="The Genome Sequencing Platform"/>
            <person name="Di Palma F."/>
            <person name="Alfoldi J."/>
            <person name="Heiman D."/>
            <person name="Young S."/>
            <person name="Grabherr M."/>
            <person name="Johnson J."/>
            <person name="Lander E.S."/>
            <person name="Lindblad-Toh K."/>
        </authorList>
    </citation>
    <scope>NUCLEOTIDE SEQUENCE [LARGE SCALE GENOMIC DNA]</scope>
    <source>
        <strain evidence="21">JBL SC #1</strain>
    </source>
</reference>
<evidence type="ECO:0000256" key="7">
    <source>
        <dbReference type="ARBA" id="ARBA00022679"/>
    </source>
</evidence>
<dbReference type="RefSeq" id="XP_008113336.1">
    <property type="nucleotide sequence ID" value="XM_008115129.3"/>
</dbReference>
<comment type="similarity">
    <text evidence="3">Belongs to the protein kinase superfamily. Alpha-type protein kinase family. ALPK subfamily.</text>
</comment>
<evidence type="ECO:0000259" key="20">
    <source>
        <dbReference type="PROSITE" id="PS51158"/>
    </source>
</evidence>
<dbReference type="Pfam" id="PF07679">
    <property type="entry name" value="I-set"/>
    <property type="match status" value="2"/>
</dbReference>
<keyword evidence="11" id="KW-1015">Disulfide bond</keyword>
<dbReference type="PANTHER" id="PTHR47091">
    <property type="entry name" value="ALPHA-PROTEIN KINASE 2-RELATED"/>
    <property type="match status" value="1"/>
</dbReference>
<evidence type="ECO:0000313" key="22">
    <source>
        <dbReference type="Proteomes" id="UP000001646"/>
    </source>
</evidence>
<dbReference type="GO" id="GO:0016323">
    <property type="term" value="C:basolateral plasma membrane"/>
    <property type="evidence" value="ECO:0007669"/>
    <property type="project" value="UniProtKB-SubCell"/>
</dbReference>
<evidence type="ECO:0000256" key="15">
    <source>
        <dbReference type="ARBA" id="ARBA00059647"/>
    </source>
</evidence>
<comment type="catalytic activity">
    <reaction evidence="14">
        <text>L-seryl-[protein] + ATP = O-phospho-L-seryl-[protein] + ADP + H(+)</text>
        <dbReference type="Rhea" id="RHEA:17989"/>
        <dbReference type="Rhea" id="RHEA-COMP:9863"/>
        <dbReference type="Rhea" id="RHEA-COMP:11604"/>
        <dbReference type="ChEBI" id="CHEBI:15378"/>
        <dbReference type="ChEBI" id="CHEBI:29999"/>
        <dbReference type="ChEBI" id="CHEBI:30616"/>
        <dbReference type="ChEBI" id="CHEBI:83421"/>
        <dbReference type="ChEBI" id="CHEBI:456216"/>
        <dbReference type="EC" id="2.7.11.1"/>
    </reaction>
</comment>
<dbReference type="HOGENOM" id="CLU_033131_0_0_1"/>
<evidence type="ECO:0000256" key="4">
    <source>
        <dbReference type="ARBA" id="ARBA00012513"/>
    </source>
</evidence>
<reference evidence="21" key="3">
    <citation type="submission" date="2025-09" db="UniProtKB">
        <authorList>
            <consortium name="Ensembl"/>
        </authorList>
    </citation>
    <scope>IDENTIFICATION</scope>
</reference>
<dbReference type="SUPFAM" id="SSF48726">
    <property type="entry name" value="Immunoglobulin"/>
    <property type="match status" value="2"/>
</dbReference>
<keyword evidence="8" id="KW-0677">Repeat</keyword>
<dbReference type="InterPro" id="IPR011009">
    <property type="entry name" value="Kinase-like_dom_sf"/>
</dbReference>
<dbReference type="Gene3D" id="3.20.200.10">
    <property type="entry name" value="MHCK/EF2 kinase"/>
    <property type="match status" value="1"/>
</dbReference>
<keyword evidence="12" id="KW-0393">Immunoglobulin domain</keyword>
<comment type="function">
    <text evidence="15">Protein kinase that recognizes phosphorylation sites in which the surrounding peptides have an alpha-helical conformation. Regulates cardiac development and cardiomyocyte differentiation by negatively regulating Wnt/beta-catenin signaling.</text>
</comment>
<evidence type="ECO:0000256" key="1">
    <source>
        <dbReference type="ARBA" id="ARBA00004187"/>
    </source>
</evidence>
<keyword evidence="22" id="KW-1185">Reference proteome</keyword>
<dbReference type="InterPro" id="IPR007110">
    <property type="entry name" value="Ig-like_dom"/>
</dbReference>
<feature type="compositionally biased region" description="Polar residues" evidence="18">
    <location>
        <begin position="690"/>
        <end position="703"/>
    </location>
</feature>
<evidence type="ECO:0000256" key="17">
    <source>
        <dbReference type="ARBA" id="ARBA00080408"/>
    </source>
</evidence>
<keyword evidence="5" id="KW-1003">Cell membrane</keyword>
<dbReference type="GeneID" id="100558159"/>
<keyword evidence="6" id="KW-0723">Serine/threonine-protein kinase</keyword>
<reference evidence="21" key="2">
    <citation type="submission" date="2025-08" db="UniProtKB">
        <authorList>
            <consortium name="Ensembl"/>
        </authorList>
    </citation>
    <scope>IDENTIFICATION</scope>
</reference>
<evidence type="ECO:0000256" key="5">
    <source>
        <dbReference type="ARBA" id="ARBA00022475"/>
    </source>
</evidence>
<dbReference type="FunFam" id="2.60.40.10:FF:000080">
    <property type="entry name" value="Myosin light chain kinase, smooth muscle"/>
    <property type="match status" value="1"/>
</dbReference>
<dbReference type="InterPro" id="IPR013098">
    <property type="entry name" value="Ig_I-set"/>
</dbReference>
<gene>
    <name evidence="21" type="primary">ALPK2</name>
</gene>
<keyword evidence="10" id="KW-0472">Membrane</keyword>
<organism evidence="21 22">
    <name type="scientific">Anolis carolinensis</name>
    <name type="common">Green anole</name>
    <name type="synonym">American chameleon</name>
    <dbReference type="NCBI Taxonomy" id="28377"/>
    <lineage>
        <taxon>Eukaryota</taxon>
        <taxon>Metazoa</taxon>
        <taxon>Chordata</taxon>
        <taxon>Craniata</taxon>
        <taxon>Vertebrata</taxon>
        <taxon>Euteleostomi</taxon>
        <taxon>Lepidosauria</taxon>
        <taxon>Squamata</taxon>
        <taxon>Bifurcata</taxon>
        <taxon>Unidentata</taxon>
        <taxon>Episquamata</taxon>
        <taxon>Toxicofera</taxon>
        <taxon>Iguania</taxon>
        <taxon>Dactyloidae</taxon>
        <taxon>Anolis</taxon>
    </lineage>
</organism>
<evidence type="ECO:0000313" key="21">
    <source>
        <dbReference type="Ensembl" id="ENSACAP00000009814.4"/>
    </source>
</evidence>
<dbReference type="InParanoid" id="H9GFW6"/>
<evidence type="ECO:0000256" key="11">
    <source>
        <dbReference type="ARBA" id="ARBA00023157"/>
    </source>
</evidence>
<dbReference type="EC" id="2.7.11.1" evidence="4"/>
<dbReference type="FunFam" id="3.20.200.10:FF:000005">
    <property type="entry name" value="Alpha-protein kinase 2"/>
    <property type="match status" value="1"/>
</dbReference>
<dbReference type="Gene3D" id="2.60.40.10">
    <property type="entry name" value="Immunoglobulins"/>
    <property type="match status" value="2"/>
</dbReference>
<dbReference type="KEGG" id="acs:100558159"/>
<feature type="compositionally biased region" description="Low complexity" evidence="18">
    <location>
        <begin position="512"/>
        <end position="528"/>
    </location>
</feature>
<evidence type="ECO:0000256" key="9">
    <source>
        <dbReference type="ARBA" id="ARBA00022777"/>
    </source>
</evidence>
<feature type="domain" description="Alpha-type protein kinase" evidence="20">
    <location>
        <begin position="1779"/>
        <end position="2011"/>
    </location>
</feature>
<dbReference type="OrthoDB" id="301415at2759"/>
<dbReference type="SUPFAM" id="SSF56112">
    <property type="entry name" value="Protein kinase-like (PK-like)"/>
    <property type="match status" value="1"/>
</dbReference>
<evidence type="ECO:0000256" key="3">
    <source>
        <dbReference type="ARBA" id="ARBA00008651"/>
    </source>
</evidence>
<dbReference type="PROSITE" id="PS51158">
    <property type="entry name" value="ALPHA_KINASE"/>
    <property type="match status" value="1"/>
</dbReference>
<dbReference type="Pfam" id="PF02816">
    <property type="entry name" value="Alpha_kinase"/>
    <property type="match status" value="1"/>
</dbReference>
<sequence length="2049" mass="227670">MSGSESSSLKSAPCFLSMLSSTSVPENEDATFFCKISGNPEPEVTWYQNGQDINKQKNISNYEILEDNVNHILRLFGCTEEQAGVYRIVARNCFGMAQSSAFLRVIPGDKFEQNPTLCHSPKADAETCKTNEVTIYQQENSSEHVKDKEESTEESNSVPECFLSFELPEPPTPESCDLYAIPELETIMECENQHINFNCPENKVEPPNVPSPKKNNYSILGMLQTISDLFIYDEMAVNITEGEANEFSSSQPDAKPASQISDHTDSCCFNAAVLAACQTTEHAKTHEKGGLNECLGKDALSGNCTSAPLENQTYFLENPTTNVVNDIELHLGGSFSTADEDEDDHLEYFECPEVMTEEACQNWDEKLKFLLENEEEEYDFILGSDCDGCAYFLGEMPRLFQVSDNTMPMDATIGFCGHQSKFKEVAVKSESDPTTYSASTFQAGMTLTVGQQQSKTSTMKDKEKYKPPVASMAIENDYPRAEEENRSKNHSALDVSMICSQGRENGISGRKSSTSDLGDSESSASAGKKGADGGVSQKNVRQLTKFRKKATEGKPRVNVASLTKTSKDASNEFHPQELHTSVIRTVQMERSYLDSAAEIHRAGKSISAQRKRDIANTSNETGLLHGKGRDKSGPCKGKWIRCLSEGNQMSSENATLMVEQQERDIKNTTPNSSDLKLFITEPVLNERSVFTSSPEKSISTGGNNVDLEKADSKNVDSPGLVNTAGLYVPNRTYGNDVQEPCWNQNHSAIATNDVASHNIVPDDLNHLNAASSQGAICDIPMPMAMPAMQLERGKACRERSYEVNEVKTTHGTLRATDTSKRNFKRALESPGPKVRDDDLSLMHEQLQKLLYEEEGWPYDFPCSSGGVIAAGTDPAKEVRGWNITGDASAERPVPGNLIEDNQPDRELASAVKVQSDLNSLLKTERGCSCTSTDKSTLILPAKIGPMSLKAEKIPAHLLSSNFKKKRDLKGKHNETDSHHNGSAETAAHPGEEITSNSTLSLFGTESPFRLTDTPGCLLDHSQEIVSVVPAKCLDQLSSIEQSVYCPSGHATKQGVVIPAEESHVAPRQSRIKECAQIAELLLQEDSFANLSGKYMDQFTNKEHYSIAMVDKNAEEKFQEKITESELNAQSDSNYGIYHVLNDDNNQNVQAKPDAWNYSYHAQGHNSVITPDWDRPENTGQDSKRTKKSKNEPISIASYKVRFFTEILLEINGNDINNDTWEHRELEANRGQTDTESKRVLRMSVSNSQEIISEKQCGTDSHICKRAKELGLDSACFPTQFFKQDVLNSDLSPCIVRNESYHTGQDKQNANDRTICSQDEIPKNVYEGETPNALVIVESPVYDEFLQTDIKKDKDIKTSELWQNQYQMAEDKSETRVIEGERERHMSITDYYEEVEIEPYMRALIDSEQLHSWHGINETQQEECQKVEGESQSEITSCERSDRESKESVECNLEEVEVEPYMRALLNSEQIYSWHDSTPSVHPSMVPGSEQTGASVGGLAGGCVITSTGPNQAEAFRNSERQKLSSSAHATGALGSTLPSATQNRSHSEKKPAAQVKTQPCTSGATGVDLCALKEEKTRLQEASKLFKPPTPPISVEDVKRKQEMVKKKIMPKVQIKKQRLEVKENVYNNASCIKKPAKAEADVSHKEEKRELRKAPCKKDSKAPKLLKNIQAELFPDFSGNIKLCCQFGDIHEDSTISWTKDSKLLARVHRSAGDDVPVSLAIVQAGKKDQGLYHCCLKNMYGKATAEFSLTPEVLEHLSSFQDVEGLEEIEFLELMFKEDFICDSYLSKGLQGRITTEELHFGEGVHRKAFRSKVMQGLVPVFSPGHPCVLKVHNAIAYGTRNNDELVKKNYKLALQECYVQNTAREYAKIYAAETKPLEGFGEVPEIIPIFLIHRPKNNVPYATVEEELIGEFVKYSIKDGKEINFMRKDSEAGQKCCTFQHWVYERTSGSLLVTDMQGVGMKLTDVGIATPAKGYKGFKGNCSISFIDQFKALHQCNKYCEMLGLKSLHANTQKQRRPIVPKTKVQPSSSTTLKKTVGSAPAAKKT</sequence>
<dbReference type="GO" id="GO:0005524">
    <property type="term" value="F:ATP binding"/>
    <property type="evidence" value="ECO:0007669"/>
    <property type="project" value="InterPro"/>
</dbReference>
<name>H9GFW6_ANOCA</name>
<dbReference type="RefSeq" id="XP_062828601.1">
    <property type="nucleotide sequence ID" value="XM_062972531.1"/>
</dbReference>
<feature type="compositionally biased region" description="Basic and acidic residues" evidence="18">
    <location>
        <begin position="970"/>
        <end position="981"/>
    </location>
</feature>
<evidence type="ECO:0000256" key="8">
    <source>
        <dbReference type="ARBA" id="ARBA00022737"/>
    </source>
</evidence>
<dbReference type="InterPro" id="IPR003599">
    <property type="entry name" value="Ig_sub"/>
</dbReference>
<dbReference type="Bgee" id="ENSACAG00000010018">
    <property type="expression patterns" value="Expressed in skeletal muscle tissue and 2 other cell types or tissues"/>
</dbReference>
<comment type="subcellular location">
    <subcellularLocation>
        <location evidence="1">Basolateral cell membrane</location>
    </subcellularLocation>
</comment>
<dbReference type="SMART" id="SM00409">
    <property type="entry name" value="IG"/>
    <property type="match status" value="2"/>
</dbReference>
<feature type="region of interest" description="Disordered" evidence="18">
    <location>
        <begin position="690"/>
        <end position="716"/>
    </location>
</feature>